<dbReference type="EMBL" id="JAGFNK010000004">
    <property type="protein sequence ID" value="KAI9512967.1"/>
    <property type="molecule type" value="Genomic_DNA"/>
</dbReference>
<proteinExistence type="predicted"/>
<name>A0ACC0UPF7_9AGAM</name>
<comment type="caution">
    <text evidence="1">The sequence shown here is derived from an EMBL/GenBank/DDBJ whole genome shotgun (WGS) entry which is preliminary data.</text>
</comment>
<organism evidence="1 2">
    <name type="scientific">Russula earlei</name>
    <dbReference type="NCBI Taxonomy" id="71964"/>
    <lineage>
        <taxon>Eukaryota</taxon>
        <taxon>Fungi</taxon>
        <taxon>Dikarya</taxon>
        <taxon>Basidiomycota</taxon>
        <taxon>Agaricomycotina</taxon>
        <taxon>Agaricomycetes</taxon>
        <taxon>Russulales</taxon>
        <taxon>Russulaceae</taxon>
        <taxon>Russula</taxon>
    </lineage>
</organism>
<dbReference type="Proteomes" id="UP001207468">
    <property type="component" value="Unassembled WGS sequence"/>
</dbReference>
<sequence length="233" mass="26088">MSSLLSMMPEHNFEVHVLRTFTRDLIGWLSRLQASSPQAGNLINHLIHALEQTFRDVEQVYLIWRHERIQSVLQHGFWYARARLEAAMWRRQNGRHPASFPNIYSTNYYYAGTSQAQPLYPPPPAYGSYPPFNNPAPNAGFPGSPQQHGNYSYTQGFRNEPATAGPSGQAPWHEPGSPQFSPPPFPPPYWKPPSPNPAAPPVSPEVYAGAEIATRYLEAVNKAVNVSIDLNAL</sequence>
<protein>
    <submittedName>
        <fullName evidence="1">Uncharacterized protein</fullName>
    </submittedName>
</protein>
<evidence type="ECO:0000313" key="2">
    <source>
        <dbReference type="Proteomes" id="UP001207468"/>
    </source>
</evidence>
<keyword evidence="2" id="KW-1185">Reference proteome</keyword>
<gene>
    <name evidence="1" type="ORF">F5148DRAFT_560731</name>
</gene>
<accession>A0ACC0UPF7</accession>
<evidence type="ECO:0000313" key="1">
    <source>
        <dbReference type="EMBL" id="KAI9512967.1"/>
    </source>
</evidence>
<reference evidence="1" key="1">
    <citation type="submission" date="2021-03" db="EMBL/GenBank/DDBJ databases">
        <title>Evolutionary priming and transition to the ectomycorrhizal habit in an iconic lineage of mushroom-forming fungi: is preadaptation a requirement?</title>
        <authorList>
            <consortium name="DOE Joint Genome Institute"/>
            <person name="Looney B.P."/>
            <person name="Miyauchi S."/>
            <person name="Morin E."/>
            <person name="Drula E."/>
            <person name="Courty P.E."/>
            <person name="Chicoki N."/>
            <person name="Fauchery L."/>
            <person name="Kohler A."/>
            <person name="Kuo A."/>
            <person name="LaButti K."/>
            <person name="Pangilinan J."/>
            <person name="Lipzen A."/>
            <person name="Riley R."/>
            <person name="Andreopoulos W."/>
            <person name="He G."/>
            <person name="Johnson J."/>
            <person name="Barry K.W."/>
            <person name="Grigoriev I.V."/>
            <person name="Nagy L."/>
            <person name="Hibbett D."/>
            <person name="Henrissat B."/>
            <person name="Matheny P.B."/>
            <person name="Labbe J."/>
            <person name="Martin A.F."/>
        </authorList>
    </citation>
    <scope>NUCLEOTIDE SEQUENCE</scope>
    <source>
        <strain evidence="1">BPL698</strain>
    </source>
</reference>